<name>A0A250IA67_9BACT</name>
<feature type="transmembrane region" description="Helical" evidence="7">
    <location>
        <begin position="173"/>
        <end position="206"/>
    </location>
</feature>
<keyword evidence="8" id="KW-0282">Flagellum</keyword>
<feature type="transmembrane region" description="Helical" evidence="7">
    <location>
        <begin position="12"/>
        <end position="34"/>
    </location>
</feature>
<protein>
    <submittedName>
        <fullName evidence="8">Flagellar biosynthesis protein FliR</fullName>
    </submittedName>
</protein>
<dbReference type="InterPro" id="IPR002010">
    <property type="entry name" value="T3SS_IM_R"/>
</dbReference>
<proteinExistence type="inferred from homology"/>
<comment type="similarity">
    <text evidence="2">Belongs to the FliR/MopE/SpaR family.</text>
</comment>
<dbReference type="GO" id="GO:0006605">
    <property type="term" value="P:protein targeting"/>
    <property type="evidence" value="ECO:0007669"/>
    <property type="project" value="InterPro"/>
</dbReference>
<dbReference type="Pfam" id="PF01311">
    <property type="entry name" value="Bac_export_1"/>
    <property type="match status" value="1"/>
</dbReference>
<dbReference type="KEGG" id="mbd:MEBOL_001301"/>
<dbReference type="RefSeq" id="WP_095976603.1">
    <property type="nucleotide sequence ID" value="NZ_CP022163.1"/>
</dbReference>
<dbReference type="OrthoDB" id="5381443at2"/>
<evidence type="ECO:0000256" key="6">
    <source>
        <dbReference type="ARBA" id="ARBA00023136"/>
    </source>
</evidence>
<dbReference type="AlphaFoldDB" id="A0A250IA67"/>
<comment type="subcellular location">
    <subcellularLocation>
        <location evidence="1">Cell membrane</location>
        <topology evidence="1">Multi-pass membrane protein</topology>
    </subcellularLocation>
</comment>
<feature type="transmembrane region" description="Helical" evidence="7">
    <location>
        <begin position="137"/>
        <end position="161"/>
    </location>
</feature>
<evidence type="ECO:0000256" key="2">
    <source>
        <dbReference type="ARBA" id="ARBA00009772"/>
    </source>
</evidence>
<reference evidence="8 9" key="1">
    <citation type="submission" date="2017-06" db="EMBL/GenBank/DDBJ databases">
        <authorList>
            <person name="Kim H.J."/>
            <person name="Triplett B.A."/>
        </authorList>
    </citation>
    <scope>NUCLEOTIDE SEQUENCE [LARGE SCALE GENOMIC DNA]</scope>
    <source>
        <strain evidence="8 9">DSM 14713</strain>
    </source>
</reference>
<organism evidence="8 9">
    <name type="scientific">Melittangium boletus DSM 14713</name>
    <dbReference type="NCBI Taxonomy" id="1294270"/>
    <lineage>
        <taxon>Bacteria</taxon>
        <taxon>Pseudomonadati</taxon>
        <taxon>Myxococcota</taxon>
        <taxon>Myxococcia</taxon>
        <taxon>Myxococcales</taxon>
        <taxon>Cystobacterineae</taxon>
        <taxon>Archangiaceae</taxon>
        <taxon>Melittangium</taxon>
    </lineage>
</organism>
<keyword evidence="8" id="KW-0969">Cilium</keyword>
<evidence type="ECO:0000313" key="9">
    <source>
        <dbReference type="Proteomes" id="UP000217289"/>
    </source>
</evidence>
<keyword evidence="6 7" id="KW-0472">Membrane</keyword>
<dbReference type="EMBL" id="CP022163">
    <property type="protein sequence ID" value="ATB27856.1"/>
    <property type="molecule type" value="Genomic_DNA"/>
</dbReference>
<gene>
    <name evidence="8" type="ORF">MEBOL_001301</name>
</gene>
<keyword evidence="3" id="KW-1003">Cell membrane</keyword>
<sequence length="264" mass="27071">MTLDLFRSLLEGLGPSVVSVALCSARLLPVAFLCPLLGGQATPTRVKLTLVLTLALFLHQTAGVSLSTPVETPVQLAALTVKELSYGTALGLVAALPFDAARMGGRFIDLFRGTSAEASLPVTGTRESASGDALHQLLVGMVVTGGLMPLVLSGLVRGFGWVRLGAYVPSEGAAFHVVGLVGGALATGFAVGAPVAAATMTVDCLWGMVSRAAPQVNLQEMGAPVRILAGGALLWLGVGVLCDRLLASFLSVEDALFHLAEVAR</sequence>
<evidence type="ECO:0000256" key="4">
    <source>
        <dbReference type="ARBA" id="ARBA00022692"/>
    </source>
</evidence>
<keyword evidence="8" id="KW-0966">Cell projection</keyword>
<dbReference type="PANTHER" id="PTHR30065">
    <property type="entry name" value="FLAGELLAR BIOSYNTHETIC PROTEIN FLIR"/>
    <property type="match status" value="1"/>
</dbReference>
<dbReference type="PANTHER" id="PTHR30065:SF1">
    <property type="entry name" value="SURFACE PRESENTATION OF ANTIGENS PROTEIN SPAR"/>
    <property type="match status" value="1"/>
</dbReference>
<dbReference type="GO" id="GO:0005886">
    <property type="term" value="C:plasma membrane"/>
    <property type="evidence" value="ECO:0007669"/>
    <property type="project" value="UniProtKB-SubCell"/>
</dbReference>
<keyword evidence="9" id="KW-1185">Reference proteome</keyword>
<evidence type="ECO:0000256" key="7">
    <source>
        <dbReference type="SAM" id="Phobius"/>
    </source>
</evidence>
<evidence type="ECO:0000256" key="1">
    <source>
        <dbReference type="ARBA" id="ARBA00004651"/>
    </source>
</evidence>
<accession>A0A250IA67</accession>
<evidence type="ECO:0000256" key="5">
    <source>
        <dbReference type="ARBA" id="ARBA00022989"/>
    </source>
</evidence>
<keyword evidence="5 7" id="KW-1133">Transmembrane helix</keyword>
<keyword evidence="4 7" id="KW-0812">Transmembrane</keyword>
<dbReference type="Proteomes" id="UP000217289">
    <property type="component" value="Chromosome"/>
</dbReference>
<dbReference type="PRINTS" id="PR00953">
    <property type="entry name" value="TYPE3IMRPROT"/>
</dbReference>
<evidence type="ECO:0000313" key="8">
    <source>
        <dbReference type="EMBL" id="ATB27856.1"/>
    </source>
</evidence>
<evidence type="ECO:0000256" key="3">
    <source>
        <dbReference type="ARBA" id="ARBA00022475"/>
    </source>
</evidence>